<dbReference type="Proteomes" id="UP000229757">
    <property type="component" value="Chromosome"/>
</dbReference>
<accession>A0A2K8KS99</accession>
<dbReference type="InterPro" id="IPR020456">
    <property type="entry name" value="Acylphosphatase"/>
</dbReference>
<dbReference type="PANTHER" id="PTHR47268">
    <property type="entry name" value="ACYLPHOSPHATASE"/>
    <property type="match status" value="1"/>
</dbReference>
<dbReference type="PROSITE" id="PS51160">
    <property type="entry name" value="ACYLPHOSPHATASE_3"/>
    <property type="match status" value="1"/>
</dbReference>
<evidence type="ECO:0000256" key="2">
    <source>
        <dbReference type="ARBA" id="ARBA00012150"/>
    </source>
</evidence>
<evidence type="ECO:0000256" key="5">
    <source>
        <dbReference type="PROSITE-ProRule" id="PRU00520"/>
    </source>
</evidence>
<evidence type="ECO:0000313" key="9">
    <source>
        <dbReference type="Proteomes" id="UP000229757"/>
    </source>
</evidence>
<keyword evidence="9" id="KW-1185">Reference proteome</keyword>
<dbReference type="InterPro" id="IPR001792">
    <property type="entry name" value="Acylphosphatase-like_dom"/>
</dbReference>
<evidence type="ECO:0000256" key="4">
    <source>
        <dbReference type="ARBA" id="ARBA00047645"/>
    </source>
</evidence>
<dbReference type="PANTHER" id="PTHR47268:SF4">
    <property type="entry name" value="ACYLPHOSPHATASE"/>
    <property type="match status" value="1"/>
</dbReference>
<feature type="domain" description="Acylphosphatase-like" evidence="7">
    <location>
        <begin position="10"/>
        <end position="96"/>
    </location>
</feature>
<dbReference type="AlphaFoldDB" id="A0A2K8KS99"/>
<dbReference type="EC" id="3.6.1.7" evidence="2 5"/>
<dbReference type="EMBL" id="CP011797">
    <property type="protein sequence ID" value="ATX76174.1"/>
    <property type="molecule type" value="Genomic_DNA"/>
</dbReference>
<evidence type="ECO:0000256" key="3">
    <source>
        <dbReference type="ARBA" id="ARBA00015991"/>
    </source>
</evidence>
<keyword evidence="5 8" id="KW-0378">Hydrolase</keyword>
<dbReference type="Pfam" id="PF00708">
    <property type="entry name" value="Acylphosphatase"/>
    <property type="match status" value="1"/>
</dbReference>
<protein>
    <recommendedName>
        <fullName evidence="3 5">acylphosphatase</fullName>
        <ecNumber evidence="2 5">3.6.1.7</ecNumber>
    </recommendedName>
</protein>
<proteinExistence type="inferred from homology"/>
<evidence type="ECO:0000313" key="8">
    <source>
        <dbReference type="EMBL" id="ATX76174.1"/>
    </source>
</evidence>
<evidence type="ECO:0000259" key="7">
    <source>
        <dbReference type="PROSITE" id="PS51160"/>
    </source>
</evidence>
<reference evidence="8 9" key="1">
    <citation type="journal article" date="2017" name="Environ. Microbiol.">
        <title>Genomic and physiological analyses of 'Reinekea forsetii' reveal a versatile opportunistic lifestyle during spring algae blooms.</title>
        <authorList>
            <person name="Avci B."/>
            <person name="Hahnke R.L."/>
            <person name="Chafee M."/>
            <person name="Fischer T."/>
            <person name="Gruber-Vodicka H."/>
            <person name="Tegetmeyer H.E."/>
            <person name="Harder J."/>
            <person name="Fuchs B.M."/>
            <person name="Amann R.I."/>
            <person name="Teeling H."/>
        </authorList>
    </citation>
    <scope>NUCLEOTIDE SEQUENCE [LARGE SCALE GENOMIC DNA]</scope>
    <source>
        <strain evidence="8 9">Hel1_31_D35</strain>
    </source>
</reference>
<feature type="active site" evidence="5">
    <location>
        <position position="25"/>
    </location>
</feature>
<organism evidence="8 9">
    <name type="scientific">Reinekea forsetii</name>
    <dbReference type="NCBI Taxonomy" id="1336806"/>
    <lineage>
        <taxon>Bacteria</taxon>
        <taxon>Pseudomonadati</taxon>
        <taxon>Pseudomonadota</taxon>
        <taxon>Gammaproteobacteria</taxon>
        <taxon>Oceanospirillales</taxon>
        <taxon>Saccharospirillaceae</taxon>
        <taxon>Reinekea</taxon>
    </lineage>
</organism>
<dbReference type="GO" id="GO:0003998">
    <property type="term" value="F:acylphosphatase activity"/>
    <property type="evidence" value="ECO:0007669"/>
    <property type="project" value="UniProtKB-EC"/>
</dbReference>
<feature type="active site" evidence="5">
    <location>
        <position position="43"/>
    </location>
</feature>
<sequence>MQTRVTMQQCLKAWVFGKVQGVGYRLFCKRKAKELGLQGYALNLPDGRVEVLICGEEVQLQEMIAALYIGPTFAQVLGVDVESSEPQRLTGFMTGG</sequence>
<dbReference type="KEGG" id="rfo:REIFOR_01017"/>
<gene>
    <name evidence="8" type="ORF">REIFOR_01017</name>
</gene>
<evidence type="ECO:0000256" key="6">
    <source>
        <dbReference type="RuleBase" id="RU004168"/>
    </source>
</evidence>
<dbReference type="SUPFAM" id="SSF54975">
    <property type="entry name" value="Acylphosphatase/BLUF domain-like"/>
    <property type="match status" value="1"/>
</dbReference>
<comment type="similarity">
    <text evidence="1 6">Belongs to the acylphosphatase family.</text>
</comment>
<name>A0A2K8KS99_9GAMM</name>
<comment type="catalytic activity">
    <reaction evidence="4 5">
        <text>an acyl phosphate + H2O = a carboxylate + phosphate + H(+)</text>
        <dbReference type="Rhea" id="RHEA:14965"/>
        <dbReference type="ChEBI" id="CHEBI:15377"/>
        <dbReference type="ChEBI" id="CHEBI:15378"/>
        <dbReference type="ChEBI" id="CHEBI:29067"/>
        <dbReference type="ChEBI" id="CHEBI:43474"/>
        <dbReference type="ChEBI" id="CHEBI:59918"/>
        <dbReference type="EC" id="3.6.1.7"/>
    </reaction>
</comment>
<evidence type="ECO:0000256" key="1">
    <source>
        <dbReference type="ARBA" id="ARBA00005614"/>
    </source>
</evidence>
<dbReference type="Gene3D" id="3.30.70.100">
    <property type="match status" value="1"/>
</dbReference>
<dbReference type="RefSeq" id="WP_227003765.1">
    <property type="nucleotide sequence ID" value="NZ_CP011797.1"/>
</dbReference>
<dbReference type="InterPro" id="IPR036046">
    <property type="entry name" value="Acylphosphatase-like_dom_sf"/>
</dbReference>